<organism evidence="2 3">
    <name type="scientific">Carnegiea gigantea</name>
    <dbReference type="NCBI Taxonomy" id="171969"/>
    <lineage>
        <taxon>Eukaryota</taxon>
        <taxon>Viridiplantae</taxon>
        <taxon>Streptophyta</taxon>
        <taxon>Embryophyta</taxon>
        <taxon>Tracheophyta</taxon>
        <taxon>Spermatophyta</taxon>
        <taxon>Magnoliopsida</taxon>
        <taxon>eudicotyledons</taxon>
        <taxon>Gunneridae</taxon>
        <taxon>Pentapetalae</taxon>
        <taxon>Caryophyllales</taxon>
        <taxon>Cactineae</taxon>
        <taxon>Cactaceae</taxon>
        <taxon>Cactoideae</taxon>
        <taxon>Echinocereeae</taxon>
        <taxon>Carnegiea</taxon>
    </lineage>
</organism>
<name>A0A9Q1JUK3_9CARY</name>
<keyword evidence="1" id="KW-0472">Membrane</keyword>
<gene>
    <name evidence="2" type="ORF">Cgig2_014333</name>
</gene>
<evidence type="ECO:0000256" key="1">
    <source>
        <dbReference type="SAM" id="Phobius"/>
    </source>
</evidence>
<keyword evidence="3" id="KW-1185">Reference proteome</keyword>
<comment type="caution">
    <text evidence="2">The sequence shown here is derived from an EMBL/GenBank/DDBJ whole genome shotgun (WGS) entry which is preliminary data.</text>
</comment>
<dbReference type="EMBL" id="JAKOGI010000700">
    <property type="protein sequence ID" value="KAJ8431287.1"/>
    <property type="molecule type" value="Genomic_DNA"/>
</dbReference>
<accession>A0A9Q1JUK3</accession>
<reference evidence="2" key="1">
    <citation type="submission" date="2022-04" db="EMBL/GenBank/DDBJ databases">
        <title>Carnegiea gigantea Genome sequencing and assembly v2.</title>
        <authorList>
            <person name="Copetti D."/>
            <person name="Sanderson M.J."/>
            <person name="Burquez A."/>
            <person name="Wojciechowski M.F."/>
        </authorList>
    </citation>
    <scope>NUCLEOTIDE SEQUENCE</scope>
    <source>
        <strain evidence="2">SGP5-SGP5p</strain>
        <tissue evidence="2">Aerial part</tissue>
    </source>
</reference>
<protein>
    <submittedName>
        <fullName evidence="2">Uncharacterized protein</fullName>
    </submittedName>
</protein>
<keyword evidence="1" id="KW-0812">Transmembrane</keyword>
<proteinExistence type="predicted"/>
<dbReference type="Proteomes" id="UP001153076">
    <property type="component" value="Unassembled WGS sequence"/>
</dbReference>
<feature type="transmembrane region" description="Helical" evidence="1">
    <location>
        <begin position="53"/>
        <end position="71"/>
    </location>
</feature>
<dbReference type="AlphaFoldDB" id="A0A9Q1JUK3"/>
<evidence type="ECO:0000313" key="3">
    <source>
        <dbReference type="Proteomes" id="UP001153076"/>
    </source>
</evidence>
<evidence type="ECO:0000313" key="2">
    <source>
        <dbReference type="EMBL" id="KAJ8431287.1"/>
    </source>
</evidence>
<keyword evidence="1" id="KW-1133">Transmembrane helix</keyword>
<sequence length="172" mass="18843">MRELYAELMAPPVAVTLSLGRFLSPRRGLGLGLCLRMGLFQLALQVSSIGLQGLFLFLHLLLAAFILGCRVETFGALPGDRRFAPLGSKQRGSILQPLAPDQMPRSAKERISNKIEESRRRLGLTSALATYPSVTFNGSAEPEGARAQDLFRPYTKAYLVERLAAKKSKILA</sequence>